<dbReference type="PROSITE" id="PS50263">
    <property type="entry name" value="CN_HYDROLASE"/>
    <property type="match status" value="1"/>
</dbReference>
<evidence type="ECO:0000313" key="5">
    <source>
        <dbReference type="EMBL" id="SSX06299.1"/>
    </source>
</evidence>
<feature type="signal peptide" evidence="3">
    <location>
        <begin position="1"/>
        <end position="20"/>
    </location>
</feature>
<dbReference type="Pfam" id="PF00795">
    <property type="entry name" value="CN_hydrolase"/>
    <property type="match status" value="1"/>
</dbReference>
<sequence length="490" mass="55417">MDRTRVFLLIFIGILVQCESIPFDSPTYSAAVVEYHKIRFSTNPEKEATTNLNAYIELIQNTTDVDIIIFPESTLNNYETGETFDVNPRQIPCGNDSFGKIINQISCASKNTKKYVSINLVETSLCPDQQQIEFNDTRPCPSDRINKYNTNVVFDRNGAIISKYRKFNLYGEREVIHPLYPEAVTFETDFGVTFGHIICFDILFSEPTMDLILKKGITDLIFPSMWFSKAPFLTASQIQQSFAYANDINLLAAGASDPIIGSTGTGIYHGRKGALVSVMSHEPRSKVYKTIVPKMRGSNTVNPPSIQAPERSTPTQMLNLFLKKDNTEPFTTIELTTEGQIQQKLCNGIFCCYFDVTLQFTNSTSENKYQYRLIAYDGLRTYKREAVQICAILACSSSDVNSCGQRFTATNVDYNSVLFKNIKIETTIQWKNVLVMPSSLDFSILPYDVNDFNLIDSETADGFYSKLELTTSKNDIYCFGLYVRNYDGDR</sequence>
<dbReference type="AlphaFoldDB" id="A0A336KP63"/>
<dbReference type="InterPro" id="IPR003010">
    <property type="entry name" value="C-N_Hydrolase"/>
</dbReference>
<dbReference type="SUPFAM" id="SSF56317">
    <property type="entry name" value="Carbon-nitrogen hydrolase"/>
    <property type="match status" value="1"/>
</dbReference>
<dbReference type="GO" id="GO:0016787">
    <property type="term" value="F:hydrolase activity"/>
    <property type="evidence" value="ECO:0007669"/>
    <property type="project" value="UniProtKB-KW"/>
</dbReference>
<keyword evidence="2" id="KW-0378">Hydrolase</keyword>
<reference evidence="5" key="1">
    <citation type="submission" date="2018-04" db="EMBL/GenBank/DDBJ databases">
        <authorList>
            <person name="Go L.Y."/>
            <person name="Mitchell J.A."/>
        </authorList>
    </citation>
    <scope>NUCLEOTIDE SEQUENCE</scope>
    <source>
        <tissue evidence="5">Whole organism</tissue>
    </source>
</reference>
<gene>
    <name evidence="5" type="primary">CSON013727</name>
</gene>
<name>A0A336KP63_CULSO</name>
<dbReference type="InterPro" id="IPR043957">
    <property type="entry name" value="Vanin_C"/>
</dbReference>
<dbReference type="PANTHER" id="PTHR10609">
    <property type="entry name" value="BIOTINIDASE-RELATED"/>
    <property type="match status" value="1"/>
</dbReference>
<dbReference type="InterPro" id="IPR036526">
    <property type="entry name" value="C-N_Hydrolase_sf"/>
</dbReference>
<evidence type="ECO:0000256" key="3">
    <source>
        <dbReference type="SAM" id="SignalP"/>
    </source>
</evidence>
<evidence type="ECO:0000313" key="6">
    <source>
        <dbReference type="EMBL" id="SSX26653.1"/>
    </source>
</evidence>
<protein>
    <submittedName>
        <fullName evidence="5">CSON013727 protein</fullName>
    </submittedName>
</protein>
<accession>A0A336KP63</accession>
<evidence type="ECO:0000259" key="4">
    <source>
        <dbReference type="PROSITE" id="PS50263"/>
    </source>
</evidence>
<dbReference type="EMBL" id="UFQS01000702">
    <property type="protein sequence ID" value="SSX06299.1"/>
    <property type="molecule type" value="Genomic_DNA"/>
</dbReference>
<dbReference type="VEuPathDB" id="VectorBase:CSON013727"/>
<dbReference type="Pfam" id="PF19018">
    <property type="entry name" value="Vanin_C"/>
    <property type="match status" value="1"/>
</dbReference>
<reference evidence="6" key="2">
    <citation type="submission" date="2018-07" db="EMBL/GenBank/DDBJ databases">
        <authorList>
            <person name="Quirk P.G."/>
            <person name="Krulwich T.A."/>
        </authorList>
    </citation>
    <scope>NUCLEOTIDE SEQUENCE</scope>
</reference>
<organism evidence="5">
    <name type="scientific">Culicoides sonorensis</name>
    <name type="common">Biting midge</name>
    <dbReference type="NCBI Taxonomy" id="179676"/>
    <lineage>
        <taxon>Eukaryota</taxon>
        <taxon>Metazoa</taxon>
        <taxon>Ecdysozoa</taxon>
        <taxon>Arthropoda</taxon>
        <taxon>Hexapoda</taxon>
        <taxon>Insecta</taxon>
        <taxon>Pterygota</taxon>
        <taxon>Neoptera</taxon>
        <taxon>Endopterygota</taxon>
        <taxon>Diptera</taxon>
        <taxon>Nematocera</taxon>
        <taxon>Chironomoidea</taxon>
        <taxon>Ceratopogonidae</taxon>
        <taxon>Ceratopogoninae</taxon>
        <taxon>Culicoides</taxon>
        <taxon>Monoculicoides</taxon>
    </lineage>
</organism>
<keyword evidence="3" id="KW-0732">Signal</keyword>
<dbReference type="PANTHER" id="PTHR10609:SF14">
    <property type="entry name" value="BIOTINIDASE"/>
    <property type="match status" value="1"/>
</dbReference>
<feature type="domain" description="CN hydrolase" evidence="4">
    <location>
        <begin position="28"/>
        <end position="293"/>
    </location>
</feature>
<dbReference type="OMA" id="SGKWNPC"/>
<evidence type="ECO:0000256" key="2">
    <source>
        <dbReference type="ARBA" id="ARBA00022801"/>
    </source>
</evidence>
<dbReference type="Gene3D" id="3.60.110.10">
    <property type="entry name" value="Carbon-nitrogen hydrolase"/>
    <property type="match status" value="1"/>
</dbReference>
<evidence type="ECO:0000256" key="1">
    <source>
        <dbReference type="ARBA" id="ARBA00008225"/>
    </source>
</evidence>
<feature type="chain" id="PRO_5033342685" evidence="3">
    <location>
        <begin position="21"/>
        <end position="490"/>
    </location>
</feature>
<proteinExistence type="inferred from homology"/>
<comment type="similarity">
    <text evidence="1">Belongs to the carbon-nitrogen hydrolase superfamily. BTD/VNN family.</text>
</comment>
<dbReference type="InterPro" id="IPR040154">
    <property type="entry name" value="Biotinidase/VNN"/>
</dbReference>
<dbReference type="EMBL" id="UFQT01000702">
    <property type="protein sequence ID" value="SSX26653.1"/>
    <property type="molecule type" value="Genomic_DNA"/>
</dbReference>